<dbReference type="InterPro" id="IPR036873">
    <property type="entry name" value="Rhodanese-like_dom_sf"/>
</dbReference>
<dbReference type="SMART" id="SM00450">
    <property type="entry name" value="RHOD"/>
    <property type="match status" value="1"/>
</dbReference>
<evidence type="ECO:0000313" key="2">
    <source>
        <dbReference type="EMBL" id="CAG8376591.1"/>
    </source>
</evidence>
<dbReference type="Pfam" id="PF00581">
    <property type="entry name" value="Rhodanese"/>
    <property type="match status" value="1"/>
</dbReference>
<feature type="domain" description="Rhodanese" evidence="1">
    <location>
        <begin position="25"/>
        <end position="125"/>
    </location>
</feature>
<keyword evidence="4" id="KW-1185">Reference proteome</keyword>
<dbReference type="EMBL" id="CAJVPG010000447">
    <property type="protein sequence ID" value="CAG8425267.1"/>
    <property type="molecule type" value="Genomic_DNA"/>
</dbReference>
<dbReference type="InterPro" id="IPR001763">
    <property type="entry name" value="Rhodanese-like_dom"/>
</dbReference>
<dbReference type="FunFam" id="3.40.250.10:FF:000050">
    <property type="entry name" value="Dual specificity phosphatase, putative"/>
    <property type="match status" value="1"/>
</dbReference>
<dbReference type="OrthoDB" id="102559at2759"/>
<comment type="caution">
    <text evidence="3">The sequence shown here is derived from an EMBL/GenBank/DDBJ whole genome shotgun (WGS) entry which is preliminary data.</text>
</comment>
<dbReference type="PANTHER" id="PTHR10828:SF38">
    <property type="entry name" value="ARSENICAL-RESISTANCE PROTEIN 2-RELATED"/>
    <property type="match status" value="1"/>
</dbReference>
<dbReference type="GO" id="GO:0005737">
    <property type="term" value="C:cytoplasm"/>
    <property type="evidence" value="ECO:0007669"/>
    <property type="project" value="TreeGrafter"/>
</dbReference>
<organism evidence="3 4">
    <name type="scientific">Penicillium salamii</name>
    <dbReference type="NCBI Taxonomy" id="1612424"/>
    <lineage>
        <taxon>Eukaryota</taxon>
        <taxon>Fungi</taxon>
        <taxon>Dikarya</taxon>
        <taxon>Ascomycota</taxon>
        <taxon>Pezizomycotina</taxon>
        <taxon>Eurotiomycetes</taxon>
        <taxon>Eurotiomycetidae</taxon>
        <taxon>Eurotiales</taxon>
        <taxon>Aspergillaceae</taxon>
        <taxon>Penicillium</taxon>
    </lineage>
</organism>
<proteinExistence type="predicted"/>
<dbReference type="AlphaFoldDB" id="A0A9W4JXH0"/>
<dbReference type="PANTHER" id="PTHR10828">
    <property type="entry name" value="M-PHASE INDUCER PHOSPHATASE DUAL SPECIFICITY PHOSPHATASE CDC25"/>
    <property type="match status" value="1"/>
</dbReference>
<dbReference type="Proteomes" id="UP001152646">
    <property type="component" value="Unassembled WGS sequence"/>
</dbReference>
<dbReference type="Proteomes" id="UP001152649">
    <property type="component" value="Unassembled WGS sequence"/>
</dbReference>
<sequence>MSSISIATLPRMGRDALAAFLSTGEPTNLAIIDVRDSDHVGGHIRGSTWVPTSTLDVRMPELIRTLKDKKMVVFHCALSQQRGPSAALRYARERESALGQDHPQQVFVLDGGFVEWQQKYGNDAKLTEAYAADIWEDY</sequence>
<name>A0A9W4JXH0_9EURO</name>
<dbReference type="Gene3D" id="3.40.250.10">
    <property type="entry name" value="Rhodanese-like domain"/>
    <property type="match status" value="1"/>
</dbReference>
<evidence type="ECO:0000259" key="1">
    <source>
        <dbReference type="PROSITE" id="PS50206"/>
    </source>
</evidence>
<evidence type="ECO:0000313" key="3">
    <source>
        <dbReference type="EMBL" id="CAG8425267.1"/>
    </source>
</evidence>
<evidence type="ECO:0000313" key="4">
    <source>
        <dbReference type="Proteomes" id="UP001152649"/>
    </source>
</evidence>
<protein>
    <recommendedName>
        <fullName evidence="1">Rhodanese domain-containing protein</fullName>
    </recommendedName>
</protein>
<dbReference type="EMBL" id="CAJVPA010000184">
    <property type="protein sequence ID" value="CAG8376591.1"/>
    <property type="molecule type" value="Genomic_DNA"/>
</dbReference>
<dbReference type="GO" id="GO:0004725">
    <property type="term" value="F:protein tyrosine phosphatase activity"/>
    <property type="evidence" value="ECO:0007669"/>
    <property type="project" value="TreeGrafter"/>
</dbReference>
<dbReference type="SUPFAM" id="SSF52821">
    <property type="entry name" value="Rhodanese/Cell cycle control phosphatase"/>
    <property type="match status" value="1"/>
</dbReference>
<gene>
    <name evidence="3" type="ORF">PSALAMII_LOCUS10319</name>
    <name evidence="2" type="ORF">PSALAMII_LOCUS5543</name>
</gene>
<dbReference type="GO" id="GO:0005634">
    <property type="term" value="C:nucleus"/>
    <property type="evidence" value="ECO:0007669"/>
    <property type="project" value="TreeGrafter"/>
</dbReference>
<accession>A0A9W4JXH0</accession>
<reference evidence="3" key="1">
    <citation type="submission" date="2021-07" db="EMBL/GenBank/DDBJ databases">
        <authorList>
            <person name="Branca A.L. A."/>
        </authorList>
    </citation>
    <scope>NUCLEOTIDE SEQUENCE</scope>
</reference>
<dbReference type="PROSITE" id="PS50206">
    <property type="entry name" value="RHODANESE_3"/>
    <property type="match status" value="1"/>
</dbReference>